<evidence type="ECO:0000256" key="2">
    <source>
        <dbReference type="SAM" id="SignalP"/>
    </source>
</evidence>
<keyword evidence="1" id="KW-1015">Disulfide bond</keyword>
<sequence>PQPAAPRRRPQMDYLRLVLSCLVPLHGCLAAGGAPAPAGLAKELPESGRPPKCWRAGCSVPVVEPFSLRLVSAELLLSGKLSEYGVIVPFSADCRGRFLSHVSPRRRGAGGRLLYFNVTVFGKELHLRLRPNRRLVPAGAVAEWQEDFEVLFREPLQQRCLFTGDISGMPGAAVAISNCDGLVSSSRNFFLCVSHLFNEAE</sequence>
<proteinExistence type="predicted"/>
<feature type="chain" id="PRO_5034821707" description="Peptidase M12B propeptide domain-containing protein" evidence="2">
    <location>
        <begin position="31"/>
        <end position="201"/>
    </location>
</feature>
<dbReference type="InterPro" id="IPR002870">
    <property type="entry name" value="Peptidase_M12B_N"/>
</dbReference>
<dbReference type="Proteomes" id="UP000694541">
    <property type="component" value="Unplaced"/>
</dbReference>
<feature type="signal peptide" evidence="2">
    <location>
        <begin position="1"/>
        <end position="30"/>
    </location>
</feature>
<reference evidence="4" key="2">
    <citation type="submission" date="2025-09" db="UniProtKB">
        <authorList>
            <consortium name="Ensembl"/>
        </authorList>
    </citation>
    <scope>IDENTIFICATION</scope>
</reference>
<evidence type="ECO:0000313" key="4">
    <source>
        <dbReference type="Ensembl" id="ENSANIP00000022490.1"/>
    </source>
</evidence>
<evidence type="ECO:0000259" key="3">
    <source>
        <dbReference type="Pfam" id="PF01562"/>
    </source>
</evidence>
<keyword evidence="5" id="KW-1185">Reference proteome</keyword>
<accession>A0A8B9RZM2</accession>
<evidence type="ECO:0000256" key="1">
    <source>
        <dbReference type="ARBA" id="ARBA00023157"/>
    </source>
</evidence>
<feature type="domain" description="Peptidase M12B propeptide" evidence="3">
    <location>
        <begin position="86"/>
        <end position="166"/>
    </location>
</feature>
<name>A0A8B9RZM2_9AVES</name>
<dbReference type="Ensembl" id="ENSANIT00000023237.1">
    <property type="protein sequence ID" value="ENSANIP00000022490.1"/>
    <property type="gene ID" value="ENSANIG00000015296.1"/>
</dbReference>
<keyword evidence="2" id="KW-0732">Signal</keyword>
<dbReference type="AlphaFoldDB" id="A0A8B9RZM2"/>
<evidence type="ECO:0000313" key="5">
    <source>
        <dbReference type="Proteomes" id="UP000694541"/>
    </source>
</evidence>
<reference evidence="4" key="1">
    <citation type="submission" date="2025-08" db="UniProtKB">
        <authorList>
            <consortium name="Ensembl"/>
        </authorList>
    </citation>
    <scope>IDENTIFICATION</scope>
</reference>
<protein>
    <recommendedName>
        <fullName evidence="3">Peptidase M12B propeptide domain-containing protein</fullName>
    </recommendedName>
</protein>
<dbReference type="Pfam" id="PF01562">
    <property type="entry name" value="Pep_M12B_propep"/>
    <property type="match status" value="1"/>
</dbReference>
<organism evidence="4 5">
    <name type="scientific">Accipiter nisus</name>
    <name type="common">Eurasian sparrowhawk</name>
    <dbReference type="NCBI Taxonomy" id="211598"/>
    <lineage>
        <taxon>Eukaryota</taxon>
        <taxon>Metazoa</taxon>
        <taxon>Chordata</taxon>
        <taxon>Craniata</taxon>
        <taxon>Vertebrata</taxon>
        <taxon>Euteleostomi</taxon>
        <taxon>Archelosauria</taxon>
        <taxon>Archosauria</taxon>
        <taxon>Dinosauria</taxon>
        <taxon>Saurischia</taxon>
        <taxon>Theropoda</taxon>
        <taxon>Coelurosauria</taxon>
        <taxon>Aves</taxon>
        <taxon>Neognathae</taxon>
        <taxon>Neoaves</taxon>
        <taxon>Telluraves</taxon>
        <taxon>Accipitrimorphae</taxon>
        <taxon>Accipitriformes</taxon>
        <taxon>Accipitridae</taxon>
        <taxon>Accipitrinae</taxon>
        <taxon>Accipiter</taxon>
    </lineage>
</organism>